<dbReference type="InterPro" id="IPR043472">
    <property type="entry name" value="Macro_dom-like"/>
</dbReference>
<evidence type="ECO:0000313" key="4">
    <source>
        <dbReference type="EMBL" id="RGZ77720.1"/>
    </source>
</evidence>
<proteinExistence type="predicted"/>
<gene>
    <name evidence="3" type="primary">ymdB_2</name>
    <name evidence="2" type="synonym">ymdB</name>
    <name evidence="4" type="ORF">DW972_14155</name>
    <name evidence="3" type="ORF">ERS852450_03300</name>
    <name evidence="2" type="ORF">ERS852578_02796</name>
</gene>
<dbReference type="EMBL" id="CYYC01000052">
    <property type="protein sequence ID" value="CUN19482.1"/>
    <property type="molecule type" value="Genomic_DNA"/>
</dbReference>
<dbReference type="Proteomes" id="UP000095390">
    <property type="component" value="Unassembled WGS sequence"/>
</dbReference>
<dbReference type="Proteomes" id="UP000095679">
    <property type="component" value="Unassembled WGS sequence"/>
</dbReference>
<dbReference type="PROSITE" id="PS51154">
    <property type="entry name" value="MACRO"/>
    <property type="match status" value="1"/>
</dbReference>
<evidence type="ECO:0000313" key="6">
    <source>
        <dbReference type="Proteomes" id="UP000095679"/>
    </source>
</evidence>
<evidence type="ECO:0000313" key="5">
    <source>
        <dbReference type="Proteomes" id="UP000095390"/>
    </source>
</evidence>
<accession>A0A174LL69</accession>
<dbReference type="PANTHER" id="PTHR11106:SF27">
    <property type="entry name" value="MACRO DOMAIN-CONTAINING PROTEIN"/>
    <property type="match status" value="1"/>
</dbReference>
<dbReference type="Gene3D" id="3.40.220.10">
    <property type="entry name" value="Leucine Aminopeptidase, subunit E, domain 1"/>
    <property type="match status" value="1"/>
</dbReference>
<reference evidence="5 6" key="1">
    <citation type="submission" date="2015-09" db="EMBL/GenBank/DDBJ databases">
        <authorList>
            <consortium name="Pathogen Informatics"/>
        </authorList>
    </citation>
    <scope>NUCLEOTIDE SEQUENCE [LARGE SCALE GENOMIC DNA]</scope>
    <source>
        <strain evidence="3 6">2789STDY5834835</strain>
        <strain evidence="2 5">2789STDY5834966</strain>
    </source>
</reference>
<sequence>MPLKIVRNDITKMNVDAIVNAANTSLLGGGGVDGCIHRAAGPDLLEECRMLHGCQTGNAKITNGYRLPCKYVIHTVGPIWLDGKHQEQKLLESCYDTSLNLAKEYGCESVAFPLISSGIYGYPKDQALKVAVDIIGNFLLENEMTVFIVIFDRKAYQISGKLFADITAYIDDRYVKEHSDSREEQRWRSEPLIGESCFGSAVERMEAKPSYNAISSRTLEDALNQIDESFSEMLLRKIDESDMTDMQCYKKANIDRKLFSKIRSNKFYKPSKTTVLAFALALELPIAEMQDMLGKAGFTLSRSSKFDIIVEYFVEQGNYNVYEINEALFAFDQSLIGS</sequence>
<reference evidence="4 7" key="2">
    <citation type="submission" date="2018-08" db="EMBL/GenBank/DDBJ databases">
        <title>A genome reference for cultivated species of the human gut microbiota.</title>
        <authorList>
            <person name="Zou Y."/>
            <person name="Xue W."/>
            <person name="Luo G."/>
        </authorList>
    </citation>
    <scope>NUCLEOTIDE SEQUENCE [LARGE SCALE GENOMIC DNA]</scope>
    <source>
        <strain evidence="4 7">AM48-23BH</strain>
    </source>
</reference>
<dbReference type="SUPFAM" id="SSF52949">
    <property type="entry name" value="Macro domain-like"/>
    <property type="match status" value="1"/>
</dbReference>
<evidence type="ECO:0000313" key="7">
    <source>
        <dbReference type="Proteomes" id="UP000286561"/>
    </source>
</evidence>
<dbReference type="Proteomes" id="UP000286561">
    <property type="component" value="Unassembled WGS sequence"/>
</dbReference>
<protein>
    <submittedName>
        <fullName evidence="3">O-acetyl-ADP-ribose deacetylase</fullName>
        <ecNumber evidence="3">3.5.1.-</ecNumber>
    </submittedName>
</protein>
<dbReference type="NCBIfam" id="NF001664">
    <property type="entry name" value="PRK00431.1-6"/>
    <property type="match status" value="1"/>
</dbReference>
<dbReference type="CDD" id="cd02908">
    <property type="entry name" value="Macro_OAADPr_deacetylase"/>
    <property type="match status" value="1"/>
</dbReference>
<dbReference type="AlphaFoldDB" id="A0A174LL69"/>
<dbReference type="EMBL" id="CYZL01000065">
    <property type="protein sequence ID" value="CUP23651.1"/>
    <property type="molecule type" value="Genomic_DNA"/>
</dbReference>
<dbReference type="InterPro" id="IPR002589">
    <property type="entry name" value="Macro_dom"/>
</dbReference>
<organism evidence="3 6">
    <name type="scientific">Anaerobutyricum hallii</name>
    <dbReference type="NCBI Taxonomy" id="39488"/>
    <lineage>
        <taxon>Bacteria</taxon>
        <taxon>Bacillati</taxon>
        <taxon>Bacillota</taxon>
        <taxon>Clostridia</taxon>
        <taxon>Lachnospirales</taxon>
        <taxon>Lachnospiraceae</taxon>
        <taxon>Anaerobutyricum</taxon>
    </lineage>
</organism>
<dbReference type="OrthoDB" id="6194521at2"/>
<dbReference type="GO" id="GO:0016787">
    <property type="term" value="F:hydrolase activity"/>
    <property type="evidence" value="ECO:0007669"/>
    <property type="project" value="UniProtKB-KW"/>
</dbReference>
<name>A0A174LL69_9FIRM</name>
<dbReference type="PANTHER" id="PTHR11106">
    <property type="entry name" value="GANGLIOSIDE INDUCED DIFFERENTIATION ASSOCIATED PROTEIN 2-RELATED"/>
    <property type="match status" value="1"/>
</dbReference>
<evidence type="ECO:0000259" key="1">
    <source>
        <dbReference type="PROSITE" id="PS51154"/>
    </source>
</evidence>
<dbReference type="Pfam" id="PF01661">
    <property type="entry name" value="Macro"/>
    <property type="match status" value="1"/>
</dbReference>
<evidence type="ECO:0000313" key="2">
    <source>
        <dbReference type="EMBL" id="CUN19482.1"/>
    </source>
</evidence>
<dbReference type="EC" id="3.5.1.-" evidence="3"/>
<dbReference type="EMBL" id="QSEP01000151">
    <property type="protein sequence ID" value="RGZ77720.1"/>
    <property type="molecule type" value="Genomic_DNA"/>
</dbReference>
<evidence type="ECO:0000313" key="3">
    <source>
        <dbReference type="EMBL" id="CUP23651.1"/>
    </source>
</evidence>
<dbReference type="RefSeq" id="WP_055183329.1">
    <property type="nucleotide sequence ID" value="NZ_BLYK01000168.1"/>
</dbReference>
<feature type="domain" description="Macro" evidence="1">
    <location>
        <begin position="1"/>
        <end position="167"/>
    </location>
</feature>
<keyword evidence="3" id="KW-0378">Hydrolase</keyword>
<dbReference type="SMART" id="SM00506">
    <property type="entry name" value="A1pp"/>
    <property type="match status" value="1"/>
</dbReference>